<accession>A0ABR7D5I4</accession>
<protein>
    <submittedName>
        <fullName evidence="1">DUF4843 domain-containing protein</fullName>
    </submittedName>
</protein>
<keyword evidence="2" id="KW-1185">Reference proteome</keyword>
<name>A0ABR7D5I4_9BACT</name>
<comment type="caution">
    <text evidence="1">The sequence shown here is derived from an EMBL/GenBank/DDBJ whole genome shotgun (WGS) entry which is preliminary data.</text>
</comment>
<gene>
    <name evidence="1" type="ORF">H8S64_19060</name>
</gene>
<reference evidence="1 2" key="1">
    <citation type="submission" date="2020-08" db="EMBL/GenBank/DDBJ databases">
        <title>Genome public.</title>
        <authorList>
            <person name="Liu C."/>
            <person name="Sun Q."/>
        </authorList>
    </citation>
    <scope>NUCLEOTIDE SEQUENCE [LARGE SCALE GENOMIC DNA]</scope>
    <source>
        <strain evidence="1 2">NSJ-56</strain>
    </source>
</reference>
<sequence length="230" mass="26928">MRKLYILLIVFTVSLFIGCDENGESGYYEDKDRIYFVKDSLVCRLGEMQMDVETYTVKVPVKVLGQPLGENRMFKINVNQELTTAPGDSYTSLSTEFVVDKDSVNAYIPIELLRSRIDPMVDTVYRIVLDLEANDMFGLGVQEKLQSKVVFSNYLQEPDWWYALEAMYWGAYRPEKYQKMMEFWGGAISFEDYMNSMIKVILCGKKMYDYFKLHPEYGMEFPESAPWPYE</sequence>
<dbReference type="PROSITE" id="PS51257">
    <property type="entry name" value="PROKAR_LIPOPROTEIN"/>
    <property type="match status" value="1"/>
</dbReference>
<dbReference type="Pfam" id="PF16132">
    <property type="entry name" value="DUF4843"/>
    <property type="match status" value="1"/>
</dbReference>
<organism evidence="1 2">
    <name type="scientific">Butyricimonas hominis</name>
    <dbReference type="NCBI Taxonomy" id="2763032"/>
    <lineage>
        <taxon>Bacteria</taxon>
        <taxon>Pseudomonadati</taxon>
        <taxon>Bacteroidota</taxon>
        <taxon>Bacteroidia</taxon>
        <taxon>Bacteroidales</taxon>
        <taxon>Odoribacteraceae</taxon>
        <taxon>Butyricimonas</taxon>
    </lineage>
</organism>
<dbReference type="EMBL" id="JACOOH010000009">
    <property type="protein sequence ID" value="MBC5623199.1"/>
    <property type="molecule type" value="Genomic_DNA"/>
</dbReference>
<dbReference type="RefSeq" id="WP_186978280.1">
    <property type="nucleotide sequence ID" value="NZ_JACOOH010000009.1"/>
</dbReference>
<proteinExistence type="predicted"/>
<evidence type="ECO:0000313" key="2">
    <source>
        <dbReference type="Proteomes" id="UP000646484"/>
    </source>
</evidence>
<dbReference type="InterPro" id="IPR032299">
    <property type="entry name" value="DUF4843"/>
</dbReference>
<evidence type="ECO:0000313" key="1">
    <source>
        <dbReference type="EMBL" id="MBC5623199.1"/>
    </source>
</evidence>
<dbReference type="Proteomes" id="UP000646484">
    <property type="component" value="Unassembled WGS sequence"/>
</dbReference>